<reference evidence="1" key="1">
    <citation type="journal article" date="2015" name="Nature">
        <title>Complex archaea that bridge the gap between prokaryotes and eukaryotes.</title>
        <authorList>
            <person name="Spang A."/>
            <person name="Saw J.H."/>
            <person name="Jorgensen S.L."/>
            <person name="Zaremba-Niedzwiedzka K."/>
            <person name="Martijn J."/>
            <person name="Lind A.E."/>
            <person name="van Eijk R."/>
            <person name="Schleper C."/>
            <person name="Guy L."/>
            <person name="Ettema T.J."/>
        </authorList>
    </citation>
    <scope>NUCLEOTIDE SEQUENCE</scope>
</reference>
<protein>
    <submittedName>
        <fullName evidence="1">Uncharacterized protein</fullName>
    </submittedName>
</protein>
<comment type="caution">
    <text evidence="1">The sequence shown here is derived from an EMBL/GenBank/DDBJ whole genome shotgun (WGS) entry which is preliminary data.</text>
</comment>
<gene>
    <name evidence="1" type="ORF">LCGC14_2578260</name>
</gene>
<sequence>MGRRKKRKDRAEPFKPDPEFEERLKQAFKDFNPLEKLPEPRVTKACCPHCRLYEPIGTAN</sequence>
<dbReference type="EMBL" id="LAZR01042977">
    <property type="protein sequence ID" value="KKL08196.1"/>
    <property type="molecule type" value="Genomic_DNA"/>
</dbReference>
<evidence type="ECO:0000313" key="1">
    <source>
        <dbReference type="EMBL" id="KKL08196.1"/>
    </source>
</evidence>
<dbReference type="AlphaFoldDB" id="A0A0F9CRE2"/>
<name>A0A0F9CRE2_9ZZZZ</name>
<accession>A0A0F9CRE2</accession>
<proteinExistence type="predicted"/>
<organism evidence="1">
    <name type="scientific">marine sediment metagenome</name>
    <dbReference type="NCBI Taxonomy" id="412755"/>
    <lineage>
        <taxon>unclassified sequences</taxon>
        <taxon>metagenomes</taxon>
        <taxon>ecological metagenomes</taxon>
    </lineage>
</organism>